<keyword evidence="2" id="KW-1185">Reference proteome</keyword>
<sequence length="187" mass="21126">MKNIFILLMVLSCIIPSILSQTDKPDTLSLFGLHLGVNFGSGLAGGTYGGGGIMFSPRVGVHYHKRFILGLESNVDYQIIYLKDSLADQSILLSKWIGPFFRFYAFKDSKKFNIVSSINYVFGSIFVWSNDVKFREIYHTAIIGLGGTYKIKSVKIEFGFRHTFLLNKTPIQARWANTMFLGLTKNF</sequence>
<proteinExistence type="predicted"/>
<dbReference type="EMBL" id="SETE01000001">
    <property type="protein sequence ID" value="RYM35527.1"/>
    <property type="molecule type" value="Genomic_DNA"/>
</dbReference>
<protein>
    <recommendedName>
        <fullName evidence="3">Outer membrane protein beta-barrel domain-containing protein</fullName>
    </recommendedName>
</protein>
<reference evidence="1 2" key="1">
    <citation type="submission" date="2019-02" db="EMBL/GenBank/DDBJ databases">
        <title>Genome sequence of the sea-ice species Brumimicrobium glaciale.</title>
        <authorList>
            <person name="Bowman J.P."/>
        </authorList>
    </citation>
    <scope>NUCLEOTIDE SEQUENCE [LARGE SCALE GENOMIC DNA]</scope>
    <source>
        <strain evidence="1 2">IC156</strain>
    </source>
</reference>
<evidence type="ECO:0000313" key="2">
    <source>
        <dbReference type="Proteomes" id="UP000293952"/>
    </source>
</evidence>
<organism evidence="1 2">
    <name type="scientific">Brumimicrobium glaciale</name>
    <dbReference type="NCBI Taxonomy" id="200475"/>
    <lineage>
        <taxon>Bacteria</taxon>
        <taxon>Pseudomonadati</taxon>
        <taxon>Bacteroidota</taxon>
        <taxon>Flavobacteriia</taxon>
        <taxon>Flavobacteriales</taxon>
        <taxon>Crocinitomicaceae</taxon>
        <taxon>Brumimicrobium</taxon>
    </lineage>
</organism>
<dbReference type="AlphaFoldDB" id="A0A4Q4KQ62"/>
<dbReference type="Proteomes" id="UP000293952">
    <property type="component" value="Unassembled WGS sequence"/>
</dbReference>
<gene>
    <name evidence="1" type="ORF">ERX46_00635</name>
</gene>
<comment type="caution">
    <text evidence="1">The sequence shown here is derived from an EMBL/GenBank/DDBJ whole genome shotgun (WGS) entry which is preliminary data.</text>
</comment>
<accession>A0A4Q4KQ62</accession>
<dbReference type="RefSeq" id="WP_130091894.1">
    <property type="nucleotide sequence ID" value="NZ_SETE01000001.1"/>
</dbReference>
<evidence type="ECO:0000313" key="1">
    <source>
        <dbReference type="EMBL" id="RYM35527.1"/>
    </source>
</evidence>
<name>A0A4Q4KQ62_9FLAO</name>
<evidence type="ECO:0008006" key="3">
    <source>
        <dbReference type="Google" id="ProtNLM"/>
    </source>
</evidence>